<evidence type="ECO:0008006" key="4">
    <source>
        <dbReference type="Google" id="ProtNLM"/>
    </source>
</evidence>
<feature type="transmembrane region" description="Helical" evidence="1">
    <location>
        <begin position="41"/>
        <end position="63"/>
    </location>
</feature>
<feature type="transmembrane region" description="Helical" evidence="1">
    <location>
        <begin position="102"/>
        <end position="123"/>
    </location>
</feature>
<feature type="transmembrane region" description="Helical" evidence="1">
    <location>
        <begin position="170"/>
        <end position="188"/>
    </location>
</feature>
<dbReference type="PROSITE" id="PS51257">
    <property type="entry name" value="PROKAR_LIPOPROTEIN"/>
    <property type="match status" value="1"/>
</dbReference>
<keyword evidence="1" id="KW-1133">Transmembrane helix</keyword>
<proteinExistence type="predicted"/>
<sequence length="197" mass="20348">MRLARLHAASRRVPVALAALAACAIGLRVALYASWNTYGALQMPLMVEAGCAAAVVVTLAGPFGEPERVTGRALAWLRLGTVGLLTVAAVVALAVAATGMELAGGFPAMVRNVVGLIGIGLLCGVVLGGALAWTGPVVYLIVGVYGLYTQWHDPAVTTPWLWPSRPSHDLGGALCAGLVFLVGLVLFVRRGARDPID</sequence>
<organism evidence="2 3">
    <name type="scientific">Hamadaea flava</name>
    <dbReference type="NCBI Taxonomy" id="1742688"/>
    <lineage>
        <taxon>Bacteria</taxon>
        <taxon>Bacillati</taxon>
        <taxon>Actinomycetota</taxon>
        <taxon>Actinomycetes</taxon>
        <taxon>Micromonosporales</taxon>
        <taxon>Micromonosporaceae</taxon>
        <taxon>Hamadaea</taxon>
    </lineage>
</organism>
<keyword evidence="3" id="KW-1185">Reference proteome</keyword>
<feature type="transmembrane region" description="Helical" evidence="1">
    <location>
        <begin position="12"/>
        <end position="35"/>
    </location>
</feature>
<name>A0ABV8LM15_9ACTN</name>
<accession>A0ABV8LM15</accession>
<reference evidence="3" key="1">
    <citation type="journal article" date="2019" name="Int. J. Syst. Evol. Microbiol.">
        <title>The Global Catalogue of Microorganisms (GCM) 10K type strain sequencing project: providing services to taxonomists for standard genome sequencing and annotation.</title>
        <authorList>
            <consortium name="The Broad Institute Genomics Platform"/>
            <consortium name="The Broad Institute Genome Sequencing Center for Infectious Disease"/>
            <person name="Wu L."/>
            <person name="Ma J."/>
        </authorList>
    </citation>
    <scope>NUCLEOTIDE SEQUENCE [LARGE SCALE GENOMIC DNA]</scope>
    <source>
        <strain evidence="3">CGMCC 4.7289</strain>
    </source>
</reference>
<keyword evidence="1" id="KW-0472">Membrane</keyword>
<keyword evidence="1" id="KW-0812">Transmembrane</keyword>
<gene>
    <name evidence="2" type="ORF">ACFOZ4_14345</name>
</gene>
<evidence type="ECO:0000256" key="1">
    <source>
        <dbReference type="SAM" id="Phobius"/>
    </source>
</evidence>
<dbReference type="EMBL" id="JBHSAY010000008">
    <property type="protein sequence ID" value="MFC4131785.1"/>
    <property type="molecule type" value="Genomic_DNA"/>
</dbReference>
<evidence type="ECO:0000313" key="3">
    <source>
        <dbReference type="Proteomes" id="UP001595816"/>
    </source>
</evidence>
<dbReference type="RefSeq" id="WP_382189918.1">
    <property type="nucleotide sequence ID" value="NZ_JBHSAY010000008.1"/>
</dbReference>
<comment type="caution">
    <text evidence="2">The sequence shown here is derived from an EMBL/GenBank/DDBJ whole genome shotgun (WGS) entry which is preliminary data.</text>
</comment>
<feature type="transmembrane region" description="Helical" evidence="1">
    <location>
        <begin position="130"/>
        <end position="150"/>
    </location>
</feature>
<feature type="transmembrane region" description="Helical" evidence="1">
    <location>
        <begin position="75"/>
        <end position="96"/>
    </location>
</feature>
<evidence type="ECO:0000313" key="2">
    <source>
        <dbReference type="EMBL" id="MFC4131785.1"/>
    </source>
</evidence>
<dbReference type="Proteomes" id="UP001595816">
    <property type="component" value="Unassembled WGS sequence"/>
</dbReference>
<protein>
    <recommendedName>
        <fullName evidence="4">ABC transporter permease</fullName>
    </recommendedName>
</protein>